<gene>
    <name evidence="2" type="ORF">AX774_g4262</name>
</gene>
<dbReference type="EMBL" id="LSSK01000705">
    <property type="protein sequence ID" value="OMH82263.1"/>
    <property type="molecule type" value="Genomic_DNA"/>
</dbReference>
<reference evidence="3" key="1">
    <citation type="submission" date="2017-01" db="EMBL/GenBank/DDBJ databases">
        <authorList>
            <person name="Wang Y."/>
            <person name="White M."/>
            <person name="Kvist S."/>
            <person name="Moncalvo J.-M."/>
        </authorList>
    </citation>
    <scope>NUCLEOTIDE SEQUENCE [LARGE SCALE GENOMIC DNA]</scope>
    <source>
        <strain evidence="3">COL-18-3</strain>
    </source>
</reference>
<dbReference type="Proteomes" id="UP000188320">
    <property type="component" value="Unassembled WGS sequence"/>
</dbReference>
<feature type="compositionally biased region" description="Basic and acidic residues" evidence="1">
    <location>
        <begin position="69"/>
        <end position="80"/>
    </location>
</feature>
<evidence type="ECO:0000313" key="3">
    <source>
        <dbReference type="Proteomes" id="UP000188320"/>
    </source>
</evidence>
<organism evidence="2 3">
    <name type="scientific">Zancudomyces culisetae</name>
    <name type="common">Gut fungus</name>
    <name type="synonym">Smittium culisetae</name>
    <dbReference type="NCBI Taxonomy" id="1213189"/>
    <lineage>
        <taxon>Eukaryota</taxon>
        <taxon>Fungi</taxon>
        <taxon>Fungi incertae sedis</taxon>
        <taxon>Zoopagomycota</taxon>
        <taxon>Kickxellomycotina</taxon>
        <taxon>Harpellomycetes</taxon>
        <taxon>Harpellales</taxon>
        <taxon>Legeriomycetaceae</taxon>
        <taxon>Zancudomyces</taxon>
    </lineage>
</organism>
<evidence type="ECO:0000313" key="2">
    <source>
        <dbReference type="EMBL" id="OMH82263.1"/>
    </source>
</evidence>
<accession>A0A1R1PMX7</accession>
<keyword evidence="3" id="KW-1185">Reference proteome</keyword>
<sequence>MTNPQLLLIAKAIIDSSKVTGRLMKADSINFLRTSSLTHNIVNSRFPQNHFQNDNYVPSKENKSTGTDKINKSDLADKTETNVATSTANLKPEDSPSNEHPKTTQAPREDLSKIDTLNNFLPPMTKAKPNVNKGNDASEDNHTLNTIDEKVTTNDQNPDASEENTRSSIPKDNVVNEPHKKADLKESYIPSTRASRIYHYGCK</sequence>
<name>A0A1R1PMX7_ZANCU</name>
<proteinExistence type="predicted"/>
<protein>
    <submittedName>
        <fullName evidence="2">Uncharacterized protein</fullName>
    </submittedName>
</protein>
<evidence type="ECO:0000256" key="1">
    <source>
        <dbReference type="SAM" id="MobiDB-lite"/>
    </source>
</evidence>
<feature type="compositionally biased region" description="Basic and acidic residues" evidence="1">
    <location>
        <begin position="91"/>
        <end position="113"/>
    </location>
</feature>
<dbReference type="AlphaFoldDB" id="A0A1R1PMX7"/>
<feature type="compositionally biased region" description="Basic and acidic residues" evidence="1">
    <location>
        <begin position="139"/>
        <end position="152"/>
    </location>
</feature>
<feature type="region of interest" description="Disordered" evidence="1">
    <location>
        <begin position="47"/>
        <end position="181"/>
    </location>
</feature>
<comment type="caution">
    <text evidence="2">The sequence shown here is derived from an EMBL/GenBank/DDBJ whole genome shotgun (WGS) entry which is preliminary data.</text>
</comment>
<feature type="compositionally biased region" description="Polar residues" evidence="1">
    <location>
        <begin position="47"/>
        <end position="56"/>
    </location>
</feature>